<dbReference type="AlphaFoldDB" id="A0AAW1WNU1"/>
<feature type="transmembrane region" description="Helical" evidence="6">
    <location>
        <begin position="160"/>
        <end position="179"/>
    </location>
</feature>
<comment type="caution">
    <text evidence="7">The sequence shown here is derived from an EMBL/GenBank/DDBJ whole genome shotgun (WGS) entry which is preliminary data.</text>
</comment>
<dbReference type="EMBL" id="JBEDUW010000005">
    <property type="protein sequence ID" value="KAK9926484.1"/>
    <property type="molecule type" value="Genomic_DNA"/>
</dbReference>
<dbReference type="InterPro" id="IPR005349">
    <property type="entry name" value="TMEM14"/>
</dbReference>
<dbReference type="InterPro" id="IPR044890">
    <property type="entry name" value="TMEM14_sf"/>
</dbReference>
<gene>
    <name evidence="7" type="ORF">M0R45_023712</name>
</gene>
<feature type="transmembrane region" description="Helical" evidence="6">
    <location>
        <begin position="134"/>
        <end position="153"/>
    </location>
</feature>
<evidence type="ECO:0000256" key="6">
    <source>
        <dbReference type="SAM" id="Phobius"/>
    </source>
</evidence>
<keyword evidence="8" id="KW-1185">Reference proteome</keyword>
<evidence type="ECO:0000256" key="5">
    <source>
        <dbReference type="ARBA" id="ARBA00023136"/>
    </source>
</evidence>
<keyword evidence="5 6" id="KW-0472">Membrane</keyword>
<dbReference type="PANTHER" id="PTHR12668:SF38">
    <property type="entry name" value="PROTEIN FATTY ACID EXPORT 4, CHLOROPLASTIC"/>
    <property type="match status" value="1"/>
</dbReference>
<reference evidence="7 8" key="1">
    <citation type="journal article" date="2023" name="G3 (Bethesda)">
        <title>A chromosome-length genome assembly and annotation of blackberry (Rubus argutus, cv. 'Hillquist').</title>
        <authorList>
            <person name="Bruna T."/>
            <person name="Aryal R."/>
            <person name="Dudchenko O."/>
            <person name="Sargent D.J."/>
            <person name="Mead D."/>
            <person name="Buti M."/>
            <person name="Cavallini A."/>
            <person name="Hytonen T."/>
            <person name="Andres J."/>
            <person name="Pham M."/>
            <person name="Weisz D."/>
            <person name="Mascagni F."/>
            <person name="Usai G."/>
            <person name="Natali L."/>
            <person name="Bassil N."/>
            <person name="Fernandez G.E."/>
            <person name="Lomsadze A."/>
            <person name="Armour M."/>
            <person name="Olukolu B."/>
            <person name="Poorten T."/>
            <person name="Britton C."/>
            <person name="Davik J."/>
            <person name="Ashrafi H."/>
            <person name="Aiden E.L."/>
            <person name="Borodovsky M."/>
            <person name="Worthington M."/>
        </authorList>
    </citation>
    <scope>NUCLEOTIDE SEQUENCE [LARGE SCALE GENOMIC DNA]</scope>
    <source>
        <strain evidence="7">PI 553951</strain>
    </source>
</reference>
<dbReference type="Proteomes" id="UP001457282">
    <property type="component" value="Unassembled WGS sequence"/>
</dbReference>
<dbReference type="GO" id="GO:0009706">
    <property type="term" value="C:chloroplast inner membrane"/>
    <property type="evidence" value="ECO:0007669"/>
    <property type="project" value="TreeGrafter"/>
</dbReference>
<evidence type="ECO:0000256" key="2">
    <source>
        <dbReference type="ARBA" id="ARBA00007590"/>
    </source>
</evidence>
<evidence type="ECO:0000256" key="1">
    <source>
        <dbReference type="ARBA" id="ARBA00004370"/>
    </source>
</evidence>
<dbReference type="PANTHER" id="PTHR12668">
    <property type="entry name" value="TRANSMEMBRANE PROTEIN 14, 15"/>
    <property type="match status" value="1"/>
</dbReference>
<evidence type="ECO:0000256" key="4">
    <source>
        <dbReference type="ARBA" id="ARBA00022989"/>
    </source>
</evidence>
<feature type="transmembrane region" description="Helical" evidence="6">
    <location>
        <begin position="77"/>
        <end position="97"/>
    </location>
</feature>
<dbReference type="Gene3D" id="1.10.10.1740">
    <property type="entry name" value="Transmembrane protein 14-like"/>
    <property type="match status" value="1"/>
</dbReference>
<organism evidence="7 8">
    <name type="scientific">Rubus argutus</name>
    <name type="common">Southern blackberry</name>
    <dbReference type="NCBI Taxonomy" id="59490"/>
    <lineage>
        <taxon>Eukaryota</taxon>
        <taxon>Viridiplantae</taxon>
        <taxon>Streptophyta</taxon>
        <taxon>Embryophyta</taxon>
        <taxon>Tracheophyta</taxon>
        <taxon>Spermatophyta</taxon>
        <taxon>Magnoliopsida</taxon>
        <taxon>eudicotyledons</taxon>
        <taxon>Gunneridae</taxon>
        <taxon>Pentapetalae</taxon>
        <taxon>rosids</taxon>
        <taxon>fabids</taxon>
        <taxon>Rosales</taxon>
        <taxon>Rosaceae</taxon>
        <taxon>Rosoideae</taxon>
        <taxon>Rosoideae incertae sedis</taxon>
        <taxon>Rubus</taxon>
    </lineage>
</organism>
<keyword evidence="3 6" id="KW-0812">Transmembrane</keyword>
<evidence type="ECO:0000313" key="7">
    <source>
        <dbReference type="EMBL" id="KAK9926484.1"/>
    </source>
</evidence>
<keyword evidence="4 6" id="KW-1133">Transmembrane helix</keyword>
<name>A0AAW1WNU1_RUBAR</name>
<dbReference type="Pfam" id="PF03647">
    <property type="entry name" value="Tmemb_14"/>
    <property type="match status" value="1"/>
</dbReference>
<evidence type="ECO:0000313" key="8">
    <source>
        <dbReference type="Proteomes" id="UP001457282"/>
    </source>
</evidence>
<feature type="transmembrane region" description="Helical" evidence="6">
    <location>
        <begin position="104"/>
        <end position="122"/>
    </location>
</feature>
<protein>
    <submittedName>
        <fullName evidence="7">Uncharacterized protein</fullName>
    </submittedName>
</protein>
<evidence type="ECO:0000256" key="3">
    <source>
        <dbReference type="ARBA" id="ARBA00022692"/>
    </source>
</evidence>
<accession>A0AAW1WNU1</accession>
<comment type="similarity">
    <text evidence="2">Belongs to the TMEM14 family.</text>
</comment>
<sequence>MMASATLNLGRGYLYQHHSTVPRSKSPAFSNPKPFLGDFIVGNGKLTVNNATSLGAKPKAASNPRRRFSCTSNLAEYAQTTSAVYGFLLLSGGFFAFTRTGSKGSLLGGVSGAAVMATAYYLMQTPETEALGDALGFGSAFLFACVFGIRLAATRKFAPAGPLLALSLSALAVFISAYLQDSVTTL</sequence>
<comment type="subcellular location">
    <subcellularLocation>
        <location evidence="1">Membrane</location>
    </subcellularLocation>
</comment>
<dbReference type="GO" id="GO:0015245">
    <property type="term" value="F:fatty acid transmembrane transporter activity"/>
    <property type="evidence" value="ECO:0007669"/>
    <property type="project" value="TreeGrafter"/>
</dbReference>
<proteinExistence type="inferred from homology"/>